<dbReference type="KEGG" id="pyo:PY17X_0314100"/>
<dbReference type="VEuPathDB" id="PlasmoDB:Py17XNL_000303711"/>
<dbReference type="AlphaFoldDB" id="A0A078K3L6"/>
<protein>
    <submittedName>
        <fullName evidence="2">Uncharacterized protein</fullName>
    </submittedName>
</protein>
<feature type="region of interest" description="Disordered" evidence="1">
    <location>
        <begin position="167"/>
        <end position="195"/>
    </location>
</feature>
<evidence type="ECO:0000256" key="1">
    <source>
        <dbReference type="SAM" id="MobiDB-lite"/>
    </source>
</evidence>
<evidence type="ECO:0000313" key="4">
    <source>
        <dbReference type="Proteomes" id="UP000072874"/>
    </source>
</evidence>
<dbReference type="Proteomes" id="UP000072874">
    <property type="component" value="Chromosome 3"/>
</dbReference>
<name>A0A078K3L6_PLAYE</name>
<dbReference type="OrthoDB" id="378766at2759"/>
<reference evidence="3" key="4">
    <citation type="submission" date="2019-05" db="EMBL/GenBank/DDBJ databases">
        <authorList>
            <consortium name="Pathogen Informatics"/>
        </authorList>
    </citation>
    <scope>NUCLEOTIDE SEQUENCE</scope>
    <source>
        <strain evidence="3">17X</strain>
    </source>
</reference>
<dbReference type="GeneID" id="3790295"/>
<gene>
    <name evidence="3" type="ORF">PY17X_0314100</name>
    <name evidence="2" type="ORF">PYYM_0314400</name>
</gene>
<organism evidence="2 5">
    <name type="scientific">Plasmodium yoelii</name>
    <dbReference type="NCBI Taxonomy" id="5861"/>
    <lineage>
        <taxon>Eukaryota</taxon>
        <taxon>Sar</taxon>
        <taxon>Alveolata</taxon>
        <taxon>Apicomplexa</taxon>
        <taxon>Aconoidasida</taxon>
        <taxon>Haemosporida</taxon>
        <taxon>Plasmodiidae</taxon>
        <taxon>Plasmodium</taxon>
        <taxon>Plasmodium (Vinckeia)</taxon>
    </lineage>
</organism>
<reference evidence="3" key="3">
    <citation type="submission" date="2014-05" db="EMBL/GenBank/DDBJ databases">
        <authorList>
            <person name="Aslett M.A."/>
            <person name="De Silva N."/>
        </authorList>
    </citation>
    <scope>NUCLEOTIDE SEQUENCE</scope>
    <source>
        <strain evidence="3">17X</strain>
    </source>
</reference>
<dbReference type="OMA" id="DIHICTI"/>
<dbReference type="VEuPathDB" id="PlasmoDB:PY04634"/>
<dbReference type="Proteomes" id="UP000072904">
    <property type="component" value="Chromosome 3"/>
</dbReference>
<feature type="compositionally biased region" description="Basic and acidic residues" evidence="1">
    <location>
        <begin position="276"/>
        <end position="317"/>
    </location>
</feature>
<dbReference type="EMBL" id="LM993657">
    <property type="protein sequence ID" value="VTZ72614.1"/>
    <property type="molecule type" value="Genomic_DNA"/>
</dbReference>
<proteinExistence type="predicted"/>
<dbReference type="RefSeq" id="XP_724960.1">
    <property type="nucleotide sequence ID" value="XM_719867.1"/>
</dbReference>
<dbReference type="VEuPathDB" id="PlasmoDB:PYYM_0314400"/>
<feature type="region of interest" description="Disordered" evidence="1">
    <location>
        <begin position="403"/>
        <end position="428"/>
    </location>
</feature>
<dbReference type="EMBL" id="LK934631">
    <property type="protein sequence ID" value="CDU16328.1"/>
    <property type="molecule type" value="Genomic_DNA"/>
</dbReference>
<feature type="compositionally biased region" description="Acidic residues" evidence="1">
    <location>
        <begin position="167"/>
        <end position="193"/>
    </location>
</feature>
<accession>A0A078K3L6</accession>
<reference evidence="4 5" key="1">
    <citation type="journal article" date="2014" name="BMC Biol.">
        <title>A comprehensive evaluation of rodent malaria parasite genomes and gene expression.</title>
        <authorList>
            <person name="Otto T.D."/>
            <person name="Bohme U."/>
            <person name="Jackson A.P."/>
            <person name="Hunt M."/>
            <person name="Franke-Fayard B."/>
            <person name="Hoeijmakers W.A."/>
            <person name="Religa A.A."/>
            <person name="Robertson L."/>
            <person name="Sanders M."/>
            <person name="Ogun S.A."/>
            <person name="Cunningham D."/>
            <person name="Erhart A."/>
            <person name="Billker O."/>
            <person name="Khan S.M."/>
            <person name="Stunnenberg H.G."/>
            <person name="Langhorne J."/>
            <person name="Holder A.A."/>
            <person name="Waters A.P."/>
            <person name="Newbold C.I."/>
            <person name="Pain A."/>
            <person name="Berriman M."/>
            <person name="Janse C.J."/>
        </authorList>
    </citation>
    <scope>NUCLEOTIDE SEQUENCE [LARGE SCALE GENOMIC DNA]</scope>
    <source>
        <strain evidence="3 4">17X</strain>
        <strain evidence="2 5">YM</strain>
    </source>
</reference>
<reference evidence="2" key="2">
    <citation type="submission" date="2014-05" db="EMBL/GenBank/DDBJ databases">
        <authorList>
            <person name="Aslett A.Martin."/>
            <person name="De Silva Nishadi"/>
        </authorList>
    </citation>
    <scope>NUCLEOTIDE SEQUENCE</scope>
    <source>
        <strain evidence="2">YM</strain>
    </source>
</reference>
<feature type="region of interest" description="Disordered" evidence="1">
    <location>
        <begin position="276"/>
        <end position="333"/>
    </location>
</feature>
<evidence type="ECO:0000313" key="2">
    <source>
        <dbReference type="EMBL" id="CDU16328.1"/>
    </source>
</evidence>
<sequence>MKVELNNRVNIKNNVIKKPPLKKIQVRRSIKDILVNDNPCIQIYNYTGREINVFPKNVLESNVKNKNNAGLFIDKIEYNIKNDNDETCVEESSENCLTNLKRMDSQENRLLNELNELLSKQNLTDEMKNNIKSLYIEIQEIYLEVKTDLKNNYPSAQDILKIYNTNENEDEDGNENEDENGNENQNEDEDKDEDKDKDYTWRSLCFYKLLNDQLSDIHISTITSYRLEYLKTIYKWYTKNKKIIFKGKKQNQTIHDTTLTENDTKCAVGCKREHIEAEGEEKEGKNEEKKEGKKEGKNEEKDEEKNEEKNEGEKEGETNALNPIDTEKKGEMDNKMTRENCECEKMECLTKILNKEMNKIRENNLSNLELNMLKDNDSNDVLENYIFPNEILKKNQVEENKKKESYINIEDEDEDEDEDKSGPNEISPNCLTNIINDEIKIQKTDSFSTNGTFYHLNLNNIIIEENHFSNKPKDIDKIIKLEEEIKKQKLLIKNKETEITNSLIGIKFKDIFGKFEDLDSGK</sequence>
<evidence type="ECO:0000313" key="3">
    <source>
        <dbReference type="EMBL" id="VTZ72614.1"/>
    </source>
</evidence>
<feature type="compositionally biased region" description="Acidic residues" evidence="1">
    <location>
        <begin position="409"/>
        <end position="419"/>
    </location>
</feature>
<dbReference type="VEuPathDB" id="PlasmoDB:PY17X_0314100"/>
<evidence type="ECO:0000313" key="5">
    <source>
        <dbReference type="Proteomes" id="UP000072904"/>
    </source>
</evidence>